<proteinExistence type="predicted"/>
<evidence type="ECO:0000313" key="2">
    <source>
        <dbReference type="Proteomes" id="UP001225378"/>
    </source>
</evidence>
<dbReference type="KEGG" id="mech:Q9L42_014395"/>
<dbReference type="AlphaFoldDB" id="A0AAU7NRF1"/>
<evidence type="ECO:0000313" key="1">
    <source>
        <dbReference type="EMBL" id="XBS19542.1"/>
    </source>
</evidence>
<dbReference type="Proteomes" id="UP001225378">
    <property type="component" value="Chromosome"/>
</dbReference>
<accession>A0AAU7NRF1</accession>
<gene>
    <name evidence="1" type="ORF">Q9L42_014395</name>
</gene>
<dbReference type="EMBL" id="CP157743">
    <property type="protein sequence ID" value="XBS19542.1"/>
    <property type="molecule type" value="Genomic_DNA"/>
</dbReference>
<sequence length="64" mass="7266">MLTIGSAPVFDALHVVQHILRRKATLDDYIGGRRLYFVQWSNGLPHELLYYLPTNGLQKIAIGD</sequence>
<keyword evidence="2" id="KW-1185">Reference proteome</keyword>
<protein>
    <submittedName>
        <fullName evidence="1">Uncharacterized protein</fullName>
    </submittedName>
</protein>
<organism evidence="1 2">
    <name type="scientific">Methylomarinum roseum</name>
    <dbReference type="NCBI Taxonomy" id="3067653"/>
    <lineage>
        <taxon>Bacteria</taxon>
        <taxon>Pseudomonadati</taxon>
        <taxon>Pseudomonadota</taxon>
        <taxon>Gammaproteobacteria</taxon>
        <taxon>Methylococcales</taxon>
        <taxon>Methylococcaceae</taxon>
        <taxon>Methylomarinum</taxon>
    </lineage>
</organism>
<dbReference type="RefSeq" id="WP_305907711.1">
    <property type="nucleotide sequence ID" value="NZ_CP157743.1"/>
</dbReference>
<reference evidence="1 2" key="1">
    <citation type="journal article" date="2024" name="Microbiology">
        <title>Methylomarinum rosea sp. nov., a novel halophilic methanotrophic bacterium from the hypersaline Lake Elton.</title>
        <authorList>
            <person name="Suleimanov R.Z."/>
            <person name="Oshkin I.Y."/>
            <person name="Danilova O.V."/>
            <person name="Suzina N.E."/>
            <person name="Dedysh S.N."/>
        </authorList>
    </citation>
    <scope>NUCLEOTIDE SEQUENCE [LARGE SCALE GENOMIC DNA]</scope>
    <source>
        <strain evidence="1 2">Ch1-1</strain>
    </source>
</reference>
<name>A0AAU7NRF1_9GAMM</name>